<feature type="region of interest" description="Disordered" evidence="1">
    <location>
        <begin position="37"/>
        <end position="89"/>
    </location>
</feature>
<accession>A0AAQ4DWW5</accession>
<evidence type="ECO:0000256" key="1">
    <source>
        <dbReference type="SAM" id="MobiDB-lite"/>
    </source>
</evidence>
<evidence type="ECO:0000313" key="2">
    <source>
        <dbReference type="EMBL" id="KAK8766955.1"/>
    </source>
</evidence>
<reference evidence="2 3" key="1">
    <citation type="journal article" date="2023" name="Arcadia Sci">
        <title>De novo assembly of a long-read Amblyomma americanum tick genome.</title>
        <authorList>
            <person name="Chou S."/>
            <person name="Poskanzer K.E."/>
            <person name="Rollins M."/>
            <person name="Thuy-Boun P.S."/>
        </authorList>
    </citation>
    <scope>NUCLEOTIDE SEQUENCE [LARGE SCALE GENOMIC DNA]</scope>
    <source>
        <strain evidence="2">F_SG_1</strain>
        <tissue evidence="2">Salivary glands</tissue>
    </source>
</reference>
<feature type="compositionally biased region" description="Low complexity" evidence="1">
    <location>
        <begin position="59"/>
        <end position="70"/>
    </location>
</feature>
<comment type="caution">
    <text evidence="2">The sequence shown here is derived from an EMBL/GenBank/DDBJ whole genome shotgun (WGS) entry which is preliminary data.</text>
</comment>
<keyword evidence="3" id="KW-1185">Reference proteome</keyword>
<dbReference type="Proteomes" id="UP001321473">
    <property type="component" value="Unassembled WGS sequence"/>
</dbReference>
<gene>
    <name evidence="2" type="ORF">V5799_006264</name>
</gene>
<dbReference type="EMBL" id="JARKHS020025855">
    <property type="protein sequence ID" value="KAK8766955.1"/>
    <property type="molecule type" value="Genomic_DNA"/>
</dbReference>
<protein>
    <submittedName>
        <fullName evidence="2">Uncharacterized protein</fullName>
    </submittedName>
</protein>
<sequence length="116" mass="13051">MMPGMCMGVAAPHQTALPMQRLSPTLPGHHLQDDLTALAYLQQQTQHHHHQQLQHHQHSQQTGHHSSQQQRPSPLDDLPPMTVKTEPGLYPSPGLLYSSCAFDPMHHNLQPMVHQC</sequence>
<feature type="compositionally biased region" description="Basic residues" evidence="1">
    <location>
        <begin position="46"/>
        <end position="58"/>
    </location>
</feature>
<evidence type="ECO:0000313" key="3">
    <source>
        <dbReference type="Proteomes" id="UP001321473"/>
    </source>
</evidence>
<organism evidence="2 3">
    <name type="scientific">Amblyomma americanum</name>
    <name type="common">Lone star tick</name>
    <dbReference type="NCBI Taxonomy" id="6943"/>
    <lineage>
        <taxon>Eukaryota</taxon>
        <taxon>Metazoa</taxon>
        <taxon>Ecdysozoa</taxon>
        <taxon>Arthropoda</taxon>
        <taxon>Chelicerata</taxon>
        <taxon>Arachnida</taxon>
        <taxon>Acari</taxon>
        <taxon>Parasitiformes</taxon>
        <taxon>Ixodida</taxon>
        <taxon>Ixodoidea</taxon>
        <taxon>Ixodidae</taxon>
        <taxon>Amblyomminae</taxon>
        <taxon>Amblyomma</taxon>
    </lineage>
</organism>
<dbReference type="AlphaFoldDB" id="A0AAQ4DWW5"/>
<proteinExistence type="predicted"/>
<name>A0AAQ4DWW5_AMBAM</name>